<evidence type="ECO:0000256" key="5">
    <source>
        <dbReference type="ARBA" id="ARBA00022737"/>
    </source>
</evidence>
<dbReference type="SMART" id="SM00409">
    <property type="entry name" value="IG"/>
    <property type="match status" value="1"/>
</dbReference>
<dbReference type="InterPro" id="IPR007110">
    <property type="entry name" value="Ig-like_dom"/>
</dbReference>
<name>A0A0B2V9L4_TOXCA</name>
<keyword evidence="8 10" id="KW-1015">Disulfide bond</keyword>
<dbReference type="EMBL" id="JPKZ01001763">
    <property type="protein sequence ID" value="KHN80141.1"/>
    <property type="molecule type" value="Genomic_DNA"/>
</dbReference>
<gene>
    <name evidence="13" type="primary">HSPG2</name>
    <name evidence="13" type="ORF">Tcan_07963</name>
</gene>
<dbReference type="InterPro" id="IPR036055">
    <property type="entry name" value="LDL_receptor-like_sf"/>
</dbReference>
<comment type="caution">
    <text evidence="13">The sequence shown here is derived from an EMBL/GenBank/DDBJ whole genome shotgun (WGS) entry which is preliminary data.</text>
</comment>
<dbReference type="PROSITE" id="PS01209">
    <property type="entry name" value="LDLRA_1"/>
    <property type="match status" value="1"/>
</dbReference>
<keyword evidence="5" id="KW-0677">Repeat</keyword>
<keyword evidence="14" id="KW-1185">Reference proteome</keyword>
<dbReference type="CDD" id="cd00112">
    <property type="entry name" value="LDLa"/>
    <property type="match status" value="3"/>
</dbReference>
<evidence type="ECO:0000256" key="6">
    <source>
        <dbReference type="ARBA" id="ARBA00022989"/>
    </source>
</evidence>
<dbReference type="FunFam" id="4.10.400.10:FF:000034">
    <property type="entry name" value="Low-density lipoprotein receptor-related protein 2"/>
    <property type="match status" value="1"/>
</dbReference>
<dbReference type="OrthoDB" id="9990982at2759"/>
<dbReference type="PANTHER" id="PTHR24270">
    <property type="entry name" value="LOW-DENSITY LIPOPROTEIN RECEPTOR-RELATED"/>
    <property type="match status" value="1"/>
</dbReference>
<evidence type="ECO:0000256" key="11">
    <source>
        <dbReference type="SAM" id="SignalP"/>
    </source>
</evidence>
<feature type="disulfide bond" evidence="10">
    <location>
        <begin position="125"/>
        <end position="137"/>
    </location>
</feature>
<proteinExistence type="predicted"/>
<keyword evidence="4 11" id="KW-0732">Signal</keyword>
<reference evidence="13 14" key="1">
    <citation type="submission" date="2014-11" db="EMBL/GenBank/DDBJ databases">
        <title>Genetic blueprint of the zoonotic pathogen Toxocara canis.</title>
        <authorList>
            <person name="Zhu X.-Q."/>
            <person name="Korhonen P.K."/>
            <person name="Cai H."/>
            <person name="Young N.D."/>
            <person name="Nejsum P."/>
            <person name="von Samson-Himmelstjerna G."/>
            <person name="Boag P.R."/>
            <person name="Tan P."/>
            <person name="Li Q."/>
            <person name="Min J."/>
            <person name="Yang Y."/>
            <person name="Wang X."/>
            <person name="Fang X."/>
            <person name="Hall R.S."/>
            <person name="Hofmann A."/>
            <person name="Sternberg P.W."/>
            <person name="Jex A.R."/>
            <person name="Gasser R.B."/>
        </authorList>
    </citation>
    <scope>NUCLEOTIDE SEQUENCE [LARGE SCALE GENOMIC DNA]</scope>
    <source>
        <strain evidence="13">PN_DK_2014</strain>
    </source>
</reference>
<dbReference type="InterPro" id="IPR013783">
    <property type="entry name" value="Ig-like_fold"/>
</dbReference>
<dbReference type="SUPFAM" id="SSF48726">
    <property type="entry name" value="Immunoglobulin"/>
    <property type="match status" value="1"/>
</dbReference>
<comment type="subcellular location">
    <subcellularLocation>
        <location evidence="2">Endomembrane system</location>
    </subcellularLocation>
    <subcellularLocation>
        <location evidence="1">Membrane</location>
        <topology evidence="1">Single-pass membrane protein</topology>
    </subcellularLocation>
</comment>
<evidence type="ECO:0000256" key="10">
    <source>
        <dbReference type="PROSITE-ProRule" id="PRU00124"/>
    </source>
</evidence>
<dbReference type="OMA" id="LYNRHIP"/>
<evidence type="ECO:0000256" key="8">
    <source>
        <dbReference type="ARBA" id="ARBA00023157"/>
    </source>
</evidence>
<protein>
    <submittedName>
        <fullName evidence="13">Basement membrane-specific heparan sulfate proteoglycan core protein</fullName>
    </submittedName>
</protein>
<comment type="caution">
    <text evidence="10">Lacks conserved residue(s) required for the propagation of feature annotation.</text>
</comment>
<dbReference type="PROSITE" id="PS50835">
    <property type="entry name" value="IG_LIKE"/>
    <property type="match status" value="1"/>
</dbReference>
<evidence type="ECO:0000313" key="13">
    <source>
        <dbReference type="EMBL" id="KHN80141.1"/>
    </source>
</evidence>
<dbReference type="Gene3D" id="2.60.40.10">
    <property type="entry name" value="Immunoglobulins"/>
    <property type="match status" value="1"/>
</dbReference>
<evidence type="ECO:0000256" key="2">
    <source>
        <dbReference type="ARBA" id="ARBA00004308"/>
    </source>
</evidence>
<keyword evidence="9" id="KW-0325">Glycoprotein</keyword>
<feature type="disulfide bond" evidence="10">
    <location>
        <begin position="292"/>
        <end position="307"/>
    </location>
</feature>
<dbReference type="PRINTS" id="PR00261">
    <property type="entry name" value="LDLRECEPTOR"/>
</dbReference>
<feature type="disulfide bond" evidence="10">
    <location>
        <begin position="273"/>
        <end position="285"/>
    </location>
</feature>
<dbReference type="InterPro" id="IPR050685">
    <property type="entry name" value="LDLR"/>
</dbReference>
<keyword evidence="3" id="KW-0812">Transmembrane</keyword>
<evidence type="ECO:0000256" key="1">
    <source>
        <dbReference type="ARBA" id="ARBA00004167"/>
    </source>
</evidence>
<keyword evidence="7" id="KW-0472">Membrane</keyword>
<feature type="chain" id="PRO_5002077012" evidence="11">
    <location>
        <begin position="17"/>
        <end position="379"/>
    </location>
</feature>
<feature type="signal peptide" evidence="11">
    <location>
        <begin position="1"/>
        <end position="16"/>
    </location>
</feature>
<evidence type="ECO:0000256" key="7">
    <source>
        <dbReference type="ARBA" id="ARBA00023136"/>
    </source>
</evidence>
<dbReference type="GO" id="GO:0005886">
    <property type="term" value="C:plasma membrane"/>
    <property type="evidence" value="ECO:0007669"/>
    <property type="project" value="TreeGrafter"/>
</dbReference>
<keyword evidence="6" id="KW-1133">Transmembrane helix</keyword>
<dbReference type="STRING" id="6265.A0A0B2V9L4"/>
<dbReference type="InterPro" id="IPR003599">
    <property type="entry name" value="Ig_sub"/>
</dbReference>
<dbReference type="Pfam" id="PF13927">
    <property type="entry name" value="Ig_3"/>
    <property type="match status" value="1"/>
</dbReference>
<dbReference type="SMART" id="SM00192">
    <property type="entry name" value="LDLa"/>
    <property type="match status" value="3"/>
</dbReference>
<dbReference type="InterPro" id="IPR036179">
    <property type="entry name" value="Ig-like_dom_sf"/>
</dbReference>
<evidence type="ECO:0000256" key="9">
    <source>
        <dbReference type="ARBA" id="ARBA00023180"/>
    </source>
</evidence>
<dbReference type="InterPro" id="IPR023415">
    <property type="entry name" value="LDLR_class-A_CS"/>
</dbReference>
<dbReference type="SUPFAM" id="SSF57424">
    <property type="entry name" value="LDL receptor-like module"/>
    <property type="match status" value="3"/>
</dbReference>
<feature type="domain" description="Ig-like" evidence="12">
    <location>
        <begin position="168"/>
        <end position="263"/>
    </location>
</feature>
<evidence type="ECO:0000313" key="14">
    <source>
        <dbReference type="Proteomes" id="UP000031036"/>
    </source>
</evidence>
<dbReference type="GO" id="GO:0016192">
    <property type="term" value="P:vesicle-mediated transport"/>
    <property type="evidence" value="ECO:0007669"/>
    <property type="project" value="UniProtKB-ARBA"/>
</dbReference>
<feature type="disulfide bond" evidence="10">
    <location>
        <begin position="332"/>
        <end position="347"/>
    </location>
</feature>
<dbReference type="Proteomes" id="UP000031036">
    <property type="component" value="Unassembled WGS sequence"/>
</dbReference>
<evidence type="ECO:0000256" key="4">
    <source>
        <dbReference type="ARBA" id="ARBA00022729"/>
    </source>
</evidence>
<dbReference type="InterPro" id="IPR002172">
    <property type="entry name" value="LDrepeatLR_classA_rpt"/>
</dbReference>
<dbReference type="PANTHER" id="PTHR24270:SF62">
    <property type="entry name" value="LOW-DENSITY LIPOPROTEIN RECEPTOR-RELATED PROTEIN 2"/>
    <property type="match status" value="1"/>
</dbReference>
<accession>A0A0B2V9L4</accession>
<dbReference type="GO" id="GO:0012505">
    <property type="term" value="C:endomembrane system"/>
    <property type="evidence" value="ECO:0007669"/>
    <property type="project" value="UniProtKB-SubCell"/>
</dbReference>
<evidence type="ECO:0000259" key="12">
    <source>
        <dbReference type="PROSITE" id="PS50835"/>
    </source>
</evidence>
<feature type="disulfide bond" evidence="10">
    <location>
        <begin position="280"/>
        <end position="298"/>
    </location>
</feature>
<dbReference type="AlphaFoldDB" id="A0A0B2V9L4"/>
<organism evidence="13 14">
    <name type="scientific">Toxocara canis</name>
    <name type="common">Canine roundworm</name>
    <dbReference type="NCBI Taxonomy" id="6265"/>
    <lineage>
        <taxon>Eukaryota</taxon>
        <taxon>Metazoa</taxon>
        <taxon>Ecdysozoa</taxon>
        <taxon>Nematoda</taxon>
        <taxon>Chromadorea</taxon>
        <taxon>Rhabditida</taxon>
        <taxon>Spirurina</taxon>
        <taxon>Ascaridomorpha</taxon>
        <taxon>Ascaridoidea</taxon>
        <taxon>Toxocaridae</taxon>
        <taxon>Toxocara</taxon>
    </lineage>
</organism>
<evidence type="ECO:0000256" key="3">
    <source>
        <dbReference type="ARBA" id="ARBA00022692"/>
    </source>
</evidence>
<dbReference type="PROSITE" id="PS50068">
    <property type="entry name" value="LDLRA_2"/>
    <property type="match status" value="3"/>
</dbReference>
<dbReference type="Gene3D" id="4.10.400.10">
    <property type="entry name" value="Low-density Lipoprotein Receptor"/>
    <property type="match status" value="3"/>
</dbReference>
<feature type="disulfide bond" evidence="10">
    <location>
        <begin position="132"/>
        <end position="150"/>
    </location>
</feature>
<dbReference type="Pfam" id="PF00057">
    <property type="entry name" value="Ldl_recept_a"/>
    <property type="match status" value="3"/>
</dbReference>
<sequence length="379" mass="41160">MALSLFTAISLAVIYRVTVNFTQLPYSPELRRPGSPQFLHTNNQIARSVEHLLKGIPGEHKASVLNYRYHPVIGTLVTLDVYSNVSSTAIKRTIERAVRGGHIGRFAVSNEGFQFHVVKGSVSECTPAEFTCRNGLCIGAELRCNGIVDCKDASDESVEYAFCSREAPVIHLSSTNVSAQPGETIELSAFIRRVPLDHQVIWLKNGRIIGQDSSTSDDGRVHVYHSSERYYLRITNARPEDAGEYKVTLDGTGIGATITVVVTGTITPHVVVCPPGNKACKSGHCLSSSLFCDGHRHCPDGDDEIGCHGMKCASHQIRCAIDDTCVPKSVACDGVKNCKDGTDELNCTVLTKPTTRSFYSHASRSTVLCPDGSTPEYSL</sequence>